<name>A0ABW5ZSD1_9FLAO</name>
<accession>A0ABW5ZSD1</accession>
<keyword evidence="3 9" id="KW-0479">Metal-binding</keyword>
<comment type="catalytic activity">
    <reaction evidence="1 9 10">
        <text>D-alanyl-D-alanine + H2O = 2 D-alanine</text>
        <dbReference type="Rhea" id="RHEA:20661"/>
        <dbReference type="ChEBI" id="CHEBI:15377"/>
        <dbReference type="ChEBI" id="CHEBI:57416"/>
        <dbReference type="ChEBI" id="CHEBI:57822"/>
        <dbReference type="EC" id="3.4.13.22"/>
    </reaction>
</comment>
<reference evidence="13" key="1">
    <citation type="journal article" date="2019" name="Int. J. Syst. Evol. Microbiol.">
        <title>The Global Catalogue of Microorganisms (GCM) 10K type strain sequencing project: providing services to taxonomists for standard genome sequencing and annotation.</title>
        <authorList>
            <consortium name="The Broad Institute Genomics Platform"/>
            <consortium name="The Broad Institute Genome Sequencing Center for Infectious Disease"/>
            <person name="Wu L."/>
            <person name="Ma J."/>
        </authorList>
    </citation>
    <scope>NUCLEOTIDE SEQUENCE [LARGE SCALE GENOMIC DNA]</scope>
    <source>
        <strain evidence="13">KCTC 32514</strain>
    </source>
</reference>
<keyword evidence="5 9" id="KW-0862">Zinc</keyword>
<dbReference type="RefSeq" id="WP_194509873.1">
    <property type="nucleotide sequence ID" value="NZ_JADILU010000011.1"/>
</dbReference>
<dbReference type="PANTHER" id="PTHR43126">
    <property type="entry name" value="D-ALANYL-D-ALANINE DIPEPTIDASE"/>
    <property type="match status" value="1"/>
</dbReference>
<evidence type="ECO:0000256" key="7">
    <source>
        <dbReference type="ARBA" id="ARBA00023049"/>
    </source>
</evidence>
<evidence type="ECO:0000256" key="9">
    <source>
        <dbReference type="HAMAP-Rule" id="MF_01924"/>
    </source>
</evidence>
<evidence type="ECO:0000256" key="5">
    <source>
        <dbReference type="ARBA" id="ARBA00022833"/>
    </source>
</evidence>
<dbReference type="SUPFAM" id="SSF55166">
    <property type="entry name" value="Hedgehog/DD-peptidase"/>
    <property type="match status" value="1"/>
</dbReference>
<feature type="chain" id="PRO_5045851969" description="D-alanyl-D-alanine dipeptidase" evidence="11">
    <location>
        <begin position="18"/>
        <end position="227"/>
    </location>
</feature>
<comment type="function">
    <text evidence="9 10">Catalyzes hydrolysis of the D-alanyl-D-alanine dipeptide.</text>
</comment>
<dbReference type="PANTHER" id="PTHR43126:SF1">
    <property type="entry name" value="D-ALANYL-D-ALANINE DIPEPTIDASE"/>
    <property type="match status" value="1"/>
</dbReference>
<dbReference type="Gene3D" id="3.30.1380.10">
    <property type="match status" value="1"/>
</dbReference>
<organism evidence="12 13">
    <name type="scientific">Psychroserpens luteus</name>
    <dbReference type="NCBI Taxonomy" id="1434066"/>
    <lineage>
        <taxon>Bacteria</taxon>
        <taxon>Pseudomonadati</taxon>
        <taxon>Bacteroidota</taxon>
        <taxon>Flavobacteriia</taxon>
        <taxon>Flavobacteriales</taxon>
        <taxon>Flavobacteriaceae</taxon>
        <taxon>Psychroserpens</taxon>
    </lineage>
</organism>
<dbReference type="EMBL" id="JBHUOS010000005">
    <property type="protein sequence ID" value="MFD2915462.1"/>
    <property type="molecule type" value="Genomic_DNA"/>
</dbReference>
<keyword evidence="11" id="KW-0732">Signal</keyword>
<gene>
    <name evidence="12" type="ORF">ACFS29_07430</name>
</gene>
<evidence type="ECO:0000256" key="6">
    <source>
        <dbReference type="ARBA" id="ARBA00022997"/>
    </source>
</evidence>
<evidence type="ECO:0000256" key="8">
    <source>
        <dbReference type="ARBA" id="ARBA00023316"/>
    </source>
</evidence>
<dbReference type="EC" id="3.4.13.22" evidence="9 10"/>
<comment type="cofactor">
    <cofactor evidence="9">
        <name>Zn(2+)</name>
        <dbReference type="ChEBI" id="CHEBI:29105"/>
    </cofactor>
    <text evidence="9">Binds 1 zinc ion per subunit.</text>
</comment>
<feature type="binding site" evidence="9">
    <location>
        <position position="141"/>
    </location>
    <ligand>
        <name>Zn(2+)</name>
        <dbReference type="ChEBI" id="CHEBI:29105"/>
        <note>catalytic</note>
    </ligand>
</feature>
<dbReference type="InterPro" id="IPR009045">
    <property type="entry name" value="Zn_M74/Hedgehog-like"/>
</dbReference>
<dbReference type="Pfam" id="PF01427">
    <property type="entry name" value="Peptidase_M15"/>
    <property type="match status" value="1"/>
</dbReference>
<evidence type="ECO:0000256" key="10">
    <source>
        <dbReference type="PIRNR" id="PIRNR026671"/>
    </source>
</evidence>
<keyword evidence="13" id="KW-1185">Reference proteome</keyword>
<keyword evidence="4 9" id="KW-0378">Hydrolase</keyword>
<feature type="binding site" evidence="9">
    <location>
        <position position="209"/>
    </location>
    <ligand>
        <name>Zn(2+)</name>
        <dbReference type="ChEBI" id="CHEBI:29105"/>
        <note>catalytic</note>
    </ligand>
</feature>
<proteinExistence type="inferred from homology"/>
<evidence type="ECO:0000256" key="1">
    <source>
        <dbReference type="ARBA" id="ARBA00001362"/>
    </source>
</evidence>
<comment type="similarity">
    <text evidence="9 10">Belongs to the peptidase M15D family.</text>
</comment>
<evidence type="ECO:0000313" key="12">
    <source>
        <dbReference type="EMBL" id="MFD2915462.1"/>
    </source>
</evidence>
<evidence type="ECO:0000256" key="11">
    <source>
        <dbReference type="SAM" id="SignalP"/>
    </source>
</evidence>
<keyword evidence="8 10" id="KW-0961">Cell wall biogenesis/degradation</keyword>
<dbReference type="HAMAP" id="MF_01924">
    <property type="entry name" value="A_A_dipeptidase"/>
    <property type="match status" value="1"/>
</dbReference>
<evidence type="ECO:0000256" key="2">
    <source>
        <dbReference type="ARBA" id="ARBA00022670"/>
    </source>
</evidence>
<keyword evidence="6 9" id="KW-0224">Dipeptidase</keyword>
<evidence type="ECO:0000256" key="4">
    <source>
        <dbReference type="ARBA" id="ARBA00022801"/>
    </source>
</evidence>
<dbReference type="InterPro" id="IPR000755">
    <property type="entry name" value="A_A_dipeptidase"/>
</dbReference>
<evidence type="ECO:0000313" key="13">
    <source>
        <dbReference type="Proteomes" id="UP001597548"/>
    </source>
</evidence>
<feature type="binding site" evidence="9">
    <location>
        <position position="148"/>
    </location>
    <ligand>
        <name>Zn(2+)</name>
        <dbReference type="ChEBI" id="CHEBI:29105"/>
        <note>catalytic</note>
    </ligand>
</feature>
<keyword evidence="2 9" id="KW-0645">Protease</keyword>
<feature type="signal peptide" evidence="11">
    <location>
        <begin position="1"/>
        <end position="17"/>
    </location>
</feature>
<protein>
    <recommendedName>
        <fullName evidence="9 10">D-alanyl-D-alanine dipeptidase</fullName>
        <shortName evidence="9 10">D-Ala-D-Ala dipeptidase</shortName>
        <ecNumber evidence="9 10">3.4.13.22</ecNumber>
    </recommendedName>
</protein>
<dbReference type="PIRSF" id="PIRSF026671">
    <property type="entry name" value="AA_dipeptidase"/>
    <property type="match status" value="1"/>
</dbReference>
<dbReference type="CDD" id="cd14817">
    <property type="entry name" value="D-Ala-D-Ala_dipeptidase_VanX"/>
    <property type="match status" value="1"/>
</dbReference>
<comment type="caution">
    <text evidence="12">The sequence shown here is derived from an EMBL/GenBank/DDBJ whole genome shotgun (WGS) entry which is preliminary data.</text>
</comment>
<evidence type="ECO:0000256" key="3">
    <source>
        <dbReference type="ARBA" id="ARBA00022723"/>
    </source>
</evidence>
<feature type="site" description="Transition state stabilizer" evidence="9">
    <location>
        <position position="96"/>
    </location>
</feature>
<dbReference type="Proteomes" id="UP001597548">
    <property type="component" value="Unassembled WGS sequence"/>
</dbReference>
<sequence length="227" mass="26760">MKIHKTLILLCALVAFGFTFQQKKELPEGFVYVKDIIPDLNVQLRYYSTHNFVGDTITGYKANKLILTKQSAEALKKVQAELQEQNLCLMVYDGYRPQRAVNHFSRWAKDLNDTLQKQEFYPKVNKRHLFRDGYIASRSGHSRGSTLDLTIIDGNTSEPLDMGSPYDFFGKESWVDHPDLTKTQLANRQLLQKVMLKHNFRNYPKEWWHFTLRWEPFPKTFFDFEVE</sequence>
<feature type="active site" description="Proton donor/acceptor" evidence="9">
    <location>
        <position position="206"/>
    </location>
</feature>
<keyword evidence="7 9" id="KW-0482">Metalloprotease</keyword>